<dbReference type="EMBL" id="KN835259">
    <property type="protein sequence ID" value="KIK41747.1"/>
    <property type="molecule type" value="Genomic_DNA"/>
</dbReference>
<protein>
    <submittedName>
        <fullName evidence="1">Uncharacterized protein</fullName>
    </submittedName>
</protein>
<keyword evidence="2" id="KW-1185">Reference proteome</keyword>
<evidence type="ECO:0000313" key="1">
    <source>
        <dbReference type="EMBL" id="KIK41747.1"/>
    </source>
</evidence>
<dbReference type="Proteomes" id="UP000054485">
    <property type="component" value="Unassembled WGS sequence"/>
</dbReference>
<evidence type="ECO:0000313" key="2">
    <source>
        <dbReference type="Proteomes" id="UP000054485"/>
    </source>
</evidence>
<proteinExistence type="predicted"/>
<dbReference type="AlphaFoldDB" id="A0A0D0B5G8"/>
<organism evidence="1 2">
    <name type="scientific">Suillus luteus UH-Slu-Lm8-n1</name>
    <dbReference type="NCBI Taxonomy" id="930992"/>
    <lineage>
        <taxon>Eukaryota</taxon>
        <taxon>Fungi</taxon>
        <taxon>Dikarya</taxon>
        <taxon>Basidiomycota</taxon>
        <taxon>Agaricomycotina</taxon>
        <taxon>Agaricomycetes</taxon>
        <taxon>Agaricomycetidae</taxon>
        <taxon>Boletales</taxon>
        <taxon>Suillineae</taxon>
        <taxon>Suillaceae</taxon>
        <taxon>Suillus</taxon>
    </lineage>
</organism>
<accession>A0A0D0B5G8</accession>
<reference evidence="1 2" key="1">
    <citation type="submission" date="2014-04" db="EMBL/GenBank/DDBJ databases">
        <authorList>
            <consortium name="DOE Joint Genome Institute"/>
            <person name="Kuo A."/>
            <person name="Ruytinx J."/>
            <person name="Rineau F."/>
            <person name="Colpaert J."/>
            <person name="Kohler A."/>
            <person name="Nagy L.G."/>
            <person name="Floudas D."/>
            <person name="Copeland A."/>
            <person name="Barry K.W."/>
            <person name="Cichocki N."/>
            <person name="Veneault-Fourrey C."/>
            <person name="LaButti K."/>
            <person name="Lindquist E.A."/>
            <person name="Lipzen A."/>
            <person name="Lundell T."/>
            <person name="Morin E."/>
            <person name="Murat C."/>
            <person name="Sun H."/>
            <person name="Tunlid A."/>
            <person name="Henrissat B."/>
            <person name="Grigoriev I.V."/>
            <person name="Hibbett D.S."/>
            <person name="Martin F."/>
            <person name="Nordberg H.P."/>
            <person name="Cantor M.N."/>
            <person name="Hua S.X."/>
        </authorList>
    </citation>
    <scope>NUCLEOTIDE SEQUENCE [LARGE SCALE GENOMIC DNA]</scope>
    <source>
        <strain evidence="1 2">UH-Slu-Lm8-n1</strain>
    </source>
</reference>
<gene>
    <name evidence="1" type="ORF">CY34DRAFT_186615</name>
</gene>
<dbReference type="InParanoid" id="A0A0D0B5G8"/>
<dbReference type="HOGENOM" id="CLU_1769325_0_0_1"/>
<reference evidence="2" key="2">
    <citation type="submission" date="2015-01" db="EMBL/GenBank/DDBJ databases">
        <title>Evolutionary Origins and Diversification of the Mycorrhizal Mutualists.</title>
        <authorList>
            <consortium name="DOE Joint Genome Institute"/>
            <consortium name="Mycorrhizal Genomics Consortium"/>
            <person name="Kohler A."/>
            <person name="Kuo A."/>
            <person name="Nagy L.G."/>
            <person name="Floudas D."/>
            <person name="Copeland A."/>
            <person name="Barry K.W."/>
            <person name="Cichocki N."/>
            <person name="Veneault-Fourrey C."/>
            <person name="LaButti K."/>
            <person name="Lindquist E.A."/>
            <person name="Lipzen A."/>
            <person name="Lundell T."/>
            <person name="Morin E."/>
            <person name="Murat C."/>
            <person name="Riley R."/>
            <person name="Ohm R."/>
            <person name="Sun H."/>
            <person name="Tunlid A."/>
            <person name="Henrissat B."/>
            <person name="Grigoriev I.V."/>
            <person name="Hibbett D.S."/>
            <person name="Martin F."/>
        </authorList>
    </citation>
    <scope>NUCLEOTIDE SEQUENCE [LARGE SCALE GENOMIC DNA]</scope>
    <source>
        <strain evidence="2">UH-Slu-Lm8-n1</strain>
    </source>
</reference>
<name>A0A0D0B5G8_9AGAM</name>
<sequence length="147" mass="17102">MCCLGAGSSCLTVSFASESKINYSFGISAVGLSTIQYRQRGYYFSGTHEFKNICNQLRIFRAILRPRGRFEESFKPFKFYICLCHYGMSLFWDIVAKRSLMVQPWCCNSLIPSVRWSLHVRFINILGRFNIRFMSRQLSLRDFGCSL</sequence>